<protein>
    <submittedName>
        <fullName evidence="1">13588_t:CDS:1</fullName>
    </submittedName>
</protein>
<name>A0ACA9NEF4_9GLOM</name>
<evidence type="ECO:0000313" key="2">
    <source>
        <dbReference type="Proteomes" id="UP000789920"/>
    </source>
</evidence>
<proteinExistence type="predicted"/>
<accession>A0ACA9NEF4</accession>
<evidence type="ECO:0000313" key="1">
    <source>
        <dbReference type="EMBL" id="CAG8650772.1"/>
    </source>
</evidence>
<dbReference type="Proteomes" id="UP000789920">
    <property type="component" value="Unassembled WGS sequence"/>
</dbReference>
<feature type="non-terminal residue" evidence="1">
    <location>
        <position position="102"/>
    </location>
</feature>
<gene>
    <name evidence="1" type="ORF">RPERSI_LOCUS7862</name>
</gene>
<organism evidence="1 2">
    <name type="scientific">Racocetra persica</name>
    <dbReference type="NCBI Taxonomy" id="160502"/>
    <lineage>
        <taxon>Eukaryota</taxon>
        <taxon>Fungi</taxon>
        <taxon>Fungi incertae sedis</taxon>
        <taxon>Mucoromycota</taxon>
        <taxon>Glomeromycotina</taxon>
        <taxon>Glomeromycetes</taxon>
        <taxon>Diversisporales</taxon>
        <taxon>Gigasporaceae</taxon>
        <taxon>Racocetra</taxon>
    </lineage>
</organism>
<reference evidence="1" key="1">
    <citation type="submission" date="2021-06" db="EMBL/GenBank/DDBJ databases">
        <authorList>
            <person name="Kallberg Y."/>
            <person name="Tangrot J."/>
            <person name="Rosling A."/>
        </authorList>
    </citation>
    <scope>NUCLEOTIDE SEQUENCE</scope>
    <source>
        <strain evidence="1">MA461A</strain>
    </source>
</reference>
<sequence>MIKNNDEDIVVHSSSFDTKYKKQKISNTYISSLEFSQSDKFNSTEYDNLVDSDNNKSDKYYNLANSDNDTITNKDNNLINKKSSILPNKSTNISNLPNLKEI</sequence>
<keyword evidence="2" id="KW-1185">Reference proteome</keyword>
<comment type="caution">
    <text evidence="1">The sequence shown here is derived from an EMBL/GenBank/DDBJ whole genome shotgun (WGS) entry which is preliminary data.</text>
</comment>
<dbReference type="EMBL" id="CAJVQC010013730">
    <property type="protein sequence ID" value="CAG8650772.1"/>
    <property type="molecule type" value="Genomic_DNA"/>
</dbReference>